<evidence type="ECO:0000256" key="1">
    <source>
        <dbReference type="SAM" id="Phobius"/>
    </source>
</evidence>
<sequence>MRAHSRARAQFASAPQRVCSCAAWTRPLIIYINARSSDLGIPASRPTLCRLFIHAHAHRLCCTLLFPFVLFFFFLLRLSLQPTEIRSDVKLSFSSSAFRSSNSSIASSNSFKQLLISVSVLFTLCPLSISLYNSMLVPIYSRQLHGLPGSIVLDVLALRLRLCMSVHDPDAALIAIAYVCVCVSNAFTAT</sequence>
<evidence type="ECO:0000313" key="3">
    <source>
        <dbReference type="Proteomes" id="UP001627154"/>
    </source>
</evidence>
<feature type="transmembrane region" description="Helical" evidence="1">
    <location>
        <begin position="114"/>
        <end position="132"/>
    </location>
</feature>
<name>A0ABD2WRC3_9HYME</name>
<dbReference type="AlphaFoldDB" id="A0ABD2WRC3"/>
<keyword evidence="1" id="KW-0472">Membrane</keyword>
<evidence type="ECO:0008006" key="4">
    <source>
        <dbReference type="Google" id="ProtNLM"/>
    </source>
</evidence>
<feature type="transmembrane region" description="Helical" evidence="1">
    <location>
        <begin position="60"/>
        <end position="80"/>
    </location>
</feature>
<proteinExistence type="predicted"/>
<keyword evidence="3" id="KW-1185">Reference proteome</keyword>
<reference evidence="2 3" key="1">
    <citation type="journal article" date="2024" name="bioRxiv">
        <title>A reference genome for Trichogramma kaykai: A tiny desert-dwelling parasitoid wasp with competing sex-ratio distorters.</title>
        <authorList>
            <person name="Culotta J."/>
            <person name="Lindsey A.R."/>
        </authorList>
    </citation>
    <scope>NUCLEOTIDE SEQUENCE [LARGE SCALE GENOMIC DNA]</scope>
    <source>
        <strain evidence="2 3">KSX58</strain>
    </source>
</reference>
<organism evidence="2 3">
    <name type="scientific">Trichogramma kaykai</name>
    <dbReference type="NCBI Taxonomy" id="54128"/>
    <lineage>
        <taxon>Eukaryota</taxon>
        <taxon>Metazoa</taxon>
        <taxon>Ecdysozoa</taxon>
        <taxon>Arthropoda</taxon>
        <taxon>Hexapoda</taxon>
        <taxon>Insecta</taxon>
        <taxon>Pterygota</taxon>
        <taxon>Neoptera</taxon>
        <taxon>Endopterygota</taxon>
        <taxon>Hymenoptera</taxon>
        <taxon>Apocrita</taxon>
        <taxon>Proctotrupomorpha</taxon>
        <taxon>Chalcidoidea</taxon>
        <taxon>Trichogrammatidae</taxon>
        <taxon>Trichogramma</taxon>
    </lineage>
</organism>
<keyword evidence="1" id="KW-0812">Transmembrane</keyword>
<gene>
    <name evidence="2" type="ORF">TKK_010209</name>
</gene>
<protein>
    <recommendedName>
        <fullName evidence="4">G-protein coupled receptors family 1 profile domain-containing protein</fullName>
    </recommendedName>
</protein>
<evidence type="ECO:0000313" key="2">
    <source>
        <dbReference type="EMBL" id="KAL3395671.1"/>
    </source>
</evidence>
<dbReference type="Proteomes" id="UP001627154">
    <property type="component" value="Unassembled WGS sequence"/>
</dbReference>
<dbReference type="EMBL" id="JBJJXI010000078">
    <property type="protein sequence ID" value="KAL3395671.1"/>
    <property type="molecule type" value="Genomic_DNA"/>
</dbReference>
<accession>A0ABD2WRC3</accession>
<comment type="caution">
    <text evidence="2">The sequence shown here is derived from an EMBL/GenBank/DDBJ whole genome shotgun (WGS) entry which is preliminary data.</text>
</comment>
<keyword evidence="1" id="KW-1133">Transmembrane helix</keyword>